<name>A0A437M0K3_9SPHN</name>
<evidence type="ECO:0000256" key="4">
    <source>
        <dbReference type="ARBA" id="ARBA00022840"/>
    </source>
</evidence>
<dbReference type="GO" id="GO:0008882">
    <property type="term" value="F:[glutamate-ammonia-ligase] adenylyltransferase activity"/>
    <property type="evidence" value="ECO:0007669"/>
    <property type="project" value="InterPro"/>
</dbReference>
<sequence>MKADTAFRNFATSGRDTADPAALLDRIGHSYAALRAQAAGNAFDRLFAQLNRTTMAAADLLAGIGASDTLTLGSQRDYDAQQALLLTELAQVEALVGPSPEQLMTAEYAEATVRAAEALSILATLRADTAALHGALVDTLRRALFPGVTDPVELALSEVGFADPISAAARFREWDEGRCAVLATSAERRAMKAVVPGLLQAIAHFPDPDAVLAVFDEIVVRQPAGVALFSSFEARPSLLLSMLGVIGRAPSLARHLVVQPQLVGRMIDSSVFAPVPKGAEVEAELRHMLAGTDAHAGALRMAEAVNAHRFALGLQTLEATADLVDIAQGSTDLAEATLNVVTAHVLAEMAAIHGKVPGSEFLILGLGRFGGSELTHRSDLDLVYLFTGDHRTNSDGRRPLDANEYFSRVARRVSTMMATMTTLGPLYQVDTRLRPWGAKGLLACSVDCFDAYHRDEAWTWEHMALTRARPVFGSDAGRETLKRLVTCRLRSPRNRATLIADALKMRGDIARNKAPRGAFDVKLVQGGLVDLEFAVHTLQLNHHVGLHPRLRAAIRSLVVAGLADRSLIGAHDLLSRLLIALRTVSPHAHEPAPERRDAIAQACGLADWDALVTAYAQARSIVSAAWQSAIASVPTAQAA</sequence>
<dbReference type="Pfam" id="PF08335">
    <property type="entry name" value="GlnD_UR_UTase"/>
    <property type="match status" value="1"/>
</dbReference>
<dbReference type="CDD" id="cd05401">
    <property type="entry name" value="NT_GlnE_GlnD_like"/>
    <property type="match status" value="1"/>
</dbReference>
<dbReference type="InterPro" id="IPR013546">
    <property type="entry name" value="PII_UdlTrfase/GS_AdlTrfase"/>
</dbReference>
<comment type="caution">
    <text evidence="9">The sequence shown here is derived from an EMBL/GenBank/DDBJ whole genome shotgun (WGS) entry which is preliminary data.</text>
</comment>
<dbReference type="Gene3D" id="1.20.120.330">
    <property type="entry name" value="Nucleotidyltransferases domain 2"/>
    <property type="match status" value="1"/>
</dbReference>
<dbReference type="PANTHER" id="PTHR30621">
    <property type="entry name" value="GLUTAMINE SYNTHETASE ADENYLYLTRANSFERASE"/>
    <property type="match status" value="1"/>
</dbReference>
<reference evidence="9 10" key="1">
    <citation type="submission" date="2019-01" db="EMBL/GenBank/DDBJ databases">
        <authorList>
            <person name="Chen W.-M."/>
        </authorList>
    </citation>
    <scope>NUCLEOTIDE SEQUENCE [LARGE SCALE GENOMIC DNA]</scope>
    <source>
        <strain evidence="9 10">CCP-7</strain>
    </source>
</reference>
<evidence type="ECO:0000256" key="5">
    <source>
        <dbReference type="ARBA" id="ARBA00022842"/>
    </source>
</evidence>
<evidence type="ECO:0000256" key="2">
    <source>
        <dbReference type="ARBA" id="ARBA00022695"/>
    </source>
</evidence>
<dbReference type="SUPFAM" id="SSF81301">
    <property type="entry name" value="Nucleotidyltransferase"/>
    <property type="match status" value="1"/>
</dbReference>
<dbReference type="PANTHER" id="PTHR30621:SF0">
    <property type="entry name" value="BIFUNCTIONAL GLUTAMINE SYNTHETASE ADENYLYLTRANSFERASE_ADENYLYL-REMOVING ENZYME"/>
    <property type="match status" value="1"/>
</dbReference>
<gene>
    <name evidence="9" type="ORF">EOD43_17110</name>
</gene>
<dbReference type="SUPFAM" id="SSF81593">
    <property type="entry name" value="Nucleotidyltransferase substrate binding subunit/domain"/>
    <property type="match status" value="1"/>
</dbReference>
<keyword evidence="6" id="KW-0511">Multifunctional enzyme</keyword>
<evidence type="ECO:0000256" key="6">
    <source>
        <dbReference type="ARBA" id="ARBA00023268"/>
    </source>
</evidence>
<keyword evidence="3" id="KW-0547">Nucleotide-binding</keyword>
<keyword evidence="1" id="KW-0808">Transferase</keyword>
<protein>
    <submittedName>
        <fullName evidence="9">Uncharacterized protein</fullName>
    </submittedName>
</protein>
<evidence type="ECO:0000259" key="8">
    <source>
        <dbReference type="Pfam" id="PF08335"/>
    </source>
</evidence>
<keyword evidence="10" id="KW-1185">Reference proteome</keyword>
<evidence type="ECO:0000313" key="10">
    <source>
        <dbReference type="Proteomes" id="UP000282971"/>
    </source>
</evidence>
<dbReference type="GO" id="GO:0005524">
    <property type="term" value="F:ATP binding"/>
    <property type="evidence" value="ECO:0007669"/>
    <property type="project" value="UniProtKB-KW"/>
</dbReference>
<proteinExistence type="predicted"/>
<dbReference type="OrthoDB" id="9759366at2"/>
<dbReference type="InterPro" id="IPR043519">
    <property type="entry name" value="NT_sf"/>
</dbReference>
<dbReference type="AlphaFoldDB" id="A0A437M0K3"/>
<dbReference type="Gene3D" id="3.30.460.10">
    <property type="entry name" value="Beta Polymerase, domain 2"/>
    <property type="match status" value="1"/>
</dbReference>
<dbReference type="GO" id="GO:0005829">
    <property type="term" value="C:cytosol"/>
    <property type="evidence" value="ECO:0007669"/>
    <property type="project" value="TreeGrafter"/>
</dbReference>
<feature type="domain" description="PII-uridylyltransferase/Glutamine-synthetase adenylyltransferase" evidence="8">
    <location>
        <begin position="517"/>
        <end position="625"/>
    </location>
</feature>
<feature type="domain" description="Glutamate-ammonia ligase adenylyltransferase repeated" evidence="7">
    <location>
        <begin position="242"/>
        <end position="476"/>
    </location>
</feature>
<evidence type="ECO:0000256" key="3">
    <source>
        <dbReference type="ARBA" id="ARBA00022741"/>
    </source>
</evidence>
<dbReference type="InterPro" id="IPR023057">
    <property type="entry name" value="GlnE"/>
</dbReference>
<accession>A0A437M0K3</accession>
<dbReference type="Pfam" id="PF03710">
    <property type="entry name" value="GlnE"/>
    <property type="match status" value="1"/>
</dbReference>
<dbReference type="Proteomes" id="UP000282971">
    <property type="component" value="Unassembled WGS sequence"/>
</dbReference>
<keyword evidence="2" id="KW-0548">Nucleotidyltransferase</keyword>
<evidence type="ECO:0000256" key="1">
    <source>
        <dbReference type="ARBA" id="ARBA00022679"/>
    </source>
</evidence>
<dbReference type="GO" id="GO:0000820">
    <property type="term" value="P:regulation of glutamine family amino acid metabolic process"/>
    <property type="evidence" value="ECO:0007669"/>
    <property type="project" value="TreeGrafter"/>
</dbReference>
<keyword evidence="5" id="KW-0460">Magnesium</keyword>
<dbReference type="EMBL" id="SACN01000002">
    <property type="protein sequence ID" value="RVT91230.1"/>
    <property type="molecule type" value="Genomic_DNA"/>
</dbReference>
<evidence type="ECO:0000313" key="9">
    <source>
        <dbReference type="EMBL" id="RVT91230.1"/>
    </source>
</evidence>
<dbReference type="RefSeq" id="WP_127745243.1">
    <property type="nucleotide sequence ID" value="NZ_SACN01000002.1"/>
</dbReference>
<keyword evidence="4" id="KW-0067">ATP-binding</keyword>
<dbReference type="InterPro" id="IPR005190">
    <property type="entry name" value="GlnE_rpt_dom"/>
</dbReference>
<organism evidence="9 10">
    <name type="scientific">Sphingomonas crocodyli</name>
    <dbReference type="NCBI Taxonomy" id="1979270"/>
    <lineage>
        <taxon>Bacteria</taxon>
        <taxon>Pseudomonadati</taxon>
        <taxon>Pseudomonadota</taxon>
        <taxon>Alphaproteobacteria</taxon>
        <taxon>Sphingomonadales</taxon>
        <taxon>Sphingomonadaceae</taxon>
        <taxon>Sphingomonas</taxon>
    </lineage>
</organism>
<evidence type="ECO:0000259" key="7">
    <source>
        <dbReference type="Pfam" id="PF03710"/>
    </source>
</evidence>